<dbReference type="PANTHER" id="PTHR44328:SF16">
    <property type="entry name" value="PROTEIN IN2-1 HOMOLOG B"/>
    <property type="match status" value="1"/>
</dbReference>
<dbReference type="Proteomes" id="UP000017836">
    <property type="component" value="Unassembled WGS sequence"/>
</dbReference>
<dbReference type="Gene3D" id="1.20.1050.10">
    <property type="match status" value="1"/>
</dbReference>
<dbReference type="GO" id="GO:0004364">
    <property type="term" value="F:glutathione transferase activity"/>
    <property type="evidence" value="ECO:0000318"/>
    <property type="project" value="GO_Central"/>
</dbReference>
<reference evidence="3" key="1">
    <citation type="journal article" date="2013" name="Science">
        <title>The Amborella genome and the evolution of flowering plants.</title>
        <authorList>
            <consortium name="Amborella Genome Project"/>
        </authorList>
    </citation>
    <scope>NUCLEOTIDE SEQUENCE [LARGE SCALE GENOMIC DNA]</scope>
</reference>
<dbReference type="PANTHER" id="PTHR44328">
    <property type="entry name" value="GLUTATHIONE S-TRANSFERASE L1"/>
    <property type="match status" value="1"/>
</dbReference>
<dbReference type="InterPro" id="IPR036249">
    <property type="entry name" value="Thioredoxin-like_sf"/>
</dbReference>
<dbReference type="PROSITE" id="PS50404">
    <property type="entry name" value="GST_NTER"/>
    <property type="match status" value="1"/>
</dbReference>
<dbReference type="Gramene" id="ERM95654">
    <property type="protein sequence ID" value="ERM95654"/>
    <property type="gene ID" value="AMTR_s00023p00188600"/>
</dbReference>
<feature type="domain" description="GST N-terminal" evidence="1">
    <location>
        <begin position="1"/>
        <end position="69"/>
    </location>
</feature>
<dbReference type="Pfam" id="PF13417">
    <property type="entry name" value="GST_N_3"/>
    <property type="match status" value="1"/>
</dbReference>
<evidence type="ECO:0000313" key="2">
    <source>
        <dbReference type="EMBL" id="ERM95654.1"/>
    </source>
</evidence>
<keyword evidence="3" id="KW-1185">Reference proteome</keyword>
<sequence>MISDQLVVVLQGLQDEMELLPINLANRPSWYKEKVNPRNQVPALEHNKQVIGESLDLLYYLDVHFGGPKLLPDDPAKKEFSNELVKYSVDFIKDMYTACTAKEDVEKKLSLPFDYLENALSKFEDGPFFLGEFSMVDMVYAPFIERFHIFLLDVMKYDLTSGRPRLSTWFEEINKLDFYTQTKCDPQQALKIFKERFSVMKLPLPLSLVDNMFISPGAELILLVSCYCQVK</sequence>
<gene>
    <name evidence="2" type="ORF">AMTR_s00023p00188600</name>
</gene>
<dbReference type="Gene3D" id="3.40.30.10">
    <property type="entry name" value="Glutaredoxin"/>
    <property type="match status" value="1"/>
</dbReference>
<proteinExistence type="predicted"/>
<name>W1NKB4_AMBTC</name>
<dbReference type="SUPFAM" id="SSF47616">
    <property type="entry name" value="GST C-terminal domain-like"/>
    <property type="match status" value="1"/>
</dbReference>
<dbReference type="InterPro" id="IPR040079">
    <property type="entry name" value="Glutathione_S-Trfase"/>
</dbReference>
<accession>W1NKB4</accession>
<dbReference type="EMBL" id="KI397474">
    <property type="protein sequence ID" value="ERM95654.1"/>
    <property type="molecule type" value="Genomic_DNA"/>
</dbReference>
<dbReference type="InterPro" id="IPR004045">
    <property type="entry name" value="Glutathione_S-Trfase_N"/>
</dbReference>
<protein>
    <recommendedName>
        <fullName evidence="1">GST N-terminal domain-containing protein</fullName>
    </recommendedName>
</protein>
<dbReference type="Pfam" id="PF13410">
    <property type="entry name" value="GST_C_2"/>
    <property type="match status" value="1"/>
</dbReference>
<dbReference type="InterPro" id="IPR044629">
    <property type="entry name" value="GSTL1/2/3"/>
</dbReference>
<dbReference type="InterPro" id="IPR036282">
    <property type="entry name" value="Glutathione-S-Trfase_C_sf"/>
</dbReference>
<evidence type="ECO:0000313" key="3">
    <source>
        <dbReference type="Proteomes" id="UP000017836"/>
    </source>
</evidence>
<dbReference type="HOGENOM" id="CLU_072699_0_1_1"/>
<dbReference type="AlphaFoldDB" id="W1NKB4"/>
<dbReference type="OMA" id="VWININA"/>
<dbReference type="SFLD" id="SFLDS00019">
    <property type="entry name" value="Glutathione_Transferase_(cytos"/>
    <property type="match status" value="1"/>
</dbReference>
<dbReference type="eggNOG" id="KOG0406">
    <property type="taxonomic scope" value="Eukaryota"/>
</dbReference>
<organism evidence="2 3">
    <name type="scientific">Amborella trichopoda</name>
    <dbReference type="NCBI Taxonomy" id="13333"/>
    <lineage>
        <taxon>Eukaryota</taxon>
        <taxon>Viridiplantae</taxon>
        <taxon>Streptophyta</taxon>
        <taxon>Embryophyta</taxon>
        <taxon>Tracheophyta</taxon>
        <taxon>Spermatophyta</taxon>
        <taxon>Magnoliopsida</taxon>
        <taxon>Amborellales</taxon>
        <taxon>Amborellaceae</taxon>
        <taxon>Amborella</taxon>
    </lineage>
</organism>
<dbReference type="STRING" id="13333.W1NKB4"/>
<dbReference type="SUPFAM" id="SSF52833">
    <property type="entry name" value="Thioredoxin-like"/>
    <property type="match status" value="1"/>
</dbReference>
<evidence type="ECO:0000259" key="1">
    <source>
        <dbReference type="PROSITE" id="PS50404"/>
    </source>
</evidence>